<organism evidence="1">
    <name type="scientific">termite gut metagenome</name>
    <dbReference type="NCBI Taxonomy" id="433724"/>
    <lineage>
        <taxon>unclassified sequences</taxon>
        <taxon>metagenomes</taxon>
        <taxon>organismal metagenomes</taxon>
    </lineage>
</organism>
<evidence type="ECO:0000313" key="1">
    <source>
        <dbReference type="EMBL" id="KAA6350928.1"/>
    </source>
</evidence>
<dbReference type="EMBL" id="SNRY01000021">
    <property type="protein sequence ID" value="KAA6350928.1"/>
    <property type="molecule type" value="Genomic_DNA"/>
</dbReference>
<reference evidence="1" key="1">
    <citation type="submission" date="2019-03" db="EMBL/GenBank/DDBJ databases">
        <title>Single cell metagenomics reveals metabolic interactions within the superorganism composed of flagellate Streblomastix strix and complex community of Bacteroidetes bacteria on its surface.</title>
        <authorList>
            <person name="Treitli S.C."/>
            <person name="Kolisko M."/>
            <person name="Husnik F."/>
            <person name="Keeling P."/>
            <person name="Hampl V."/>
        </authorList>
    </citation>
    <scope>NUCLEOTIDE SEQUENCE</scope>
    <source>
        <strain evidence="1">STM</strain>
    </source>
</reference>
<gene>
    <name evidence="1" type="ORF">EZS27_001775</name>
</gene>
<accession>A0A5J4SYE2</accession>
<sequence>MTYIELINRFWKLNKECSFTAYETQMYFKLLDTCNSLGWKNPFAQSNDCLSGELGISKRKLIELKNSLKQYGLIEFQSGKVKRELTRYSISGCAKVTPSITPSITQNISQNGSNRSPHIRIRNRHAGVEAEAGTNPTLNAKRFTPPLPEEVKNYISEKGYRVDPETFVAFYTSKNWFVGKNKMKDWRAAVLTWHKRNKEQNSSASNVNEIWNNP</sequence>
<protein>
    <recommendedName>
        <fullName evidence="2">Bacteriophage lambda Replication protein O N-terminal domain-containing protein</fullName>
    </recommendedName>
</protein>
<dbReference type="AlphaFoldDB" id="A0A5J4SYE2"/>
<comment type="caution">
    <text evidence="1">The sequence shown here is derived from an EMBL/GenBank/DDBJ whole genome shotgun (WGS) entry which is preliminary data.</text>
</comment>
<proteinExistence type="predicted"/>
<name>A0A5J4SYE2_9ZZZZ</name>
<evidence type="ECO:0008006" key="2">
    <source>
        <dbReference type="Google" id="ProtNLM"/>
    </source>
</evidence>